<sequence>MLCLAVHLNNNPYSVTSQQQAGRALLTAGSLRIDGGSQFGTCVQVLRIDRGARNLQTVLATGSFLLLESLGSLHDHPAELTGDGLLGLLGQILSHQHLALFLLLKRPL</sequence>
<dbReference type="EMBL" id="AXCP01007614">
    <property type="status" value="NOT_ANNOTATED_CDS"/>
    <property type="molecule type" value="Genomic_DNA"/>
</dbReference>
<dbReference type="EnsemblMetazoa" id="AATE008833-RA">
    <property type="protein sequence ID" value="AATE008833-PA.1"/>
    <property type="gene ID" value="AATE008833"/>
</dbReference>
<protein>
    <submittedName>
        <fullName evidence="1">Uncharacterized protein</fullName>
    </submittedName>
</protein>
<accession>A0A182J066</accession>
<name>A0A182J066_ANOAO</name>
<proteinExistence type="predicted"/>
<reference evidence="1" key="1">
    <citation type="submission" date="2022-08" db="UniProtKB">
        <authorList>
            <consortium name="EnsemblMetazoa"/>
        </authorList>
    </citation>
    <scope>IDENTIFICATION</scope>
    <source>
        <strain evidence="1">EBRO</strain>
    </source>
</reference>
<evidence type="ECO:0000313" key="1">
    <source>
        <dbReference type="EnsemblMetazoa" id="AATE008833-PA.1"/>
    </source>
</evidence>
<organism evidence="1">
    <name type="scientific">Anopheles atroparvus</name>
    <name type="common">European mosquito</name>
    <dbReference type="NCBI Taxonomy" id="41427"/>
    <lineage>
        <taxon>Eukaryota</taxon>
        <taxon>Metazoa</taxon>
        <taxon>Ecdysozoa</taxon>
        <taxon>Arthropoda</taxon>
        <taxon>Hexapoda</taxon>
        <taxon>Insecta</taxon>
        <taxon>Pterygota</taxon>
        <taxon>Neoptera</taxon>
        <taxon>Endopterygota</taxon>
        <taxon>Diptera</taxon>
        <taxon>Nematocera</taxon>
        <taxon>Culicoidea</taxon>
        <taxon>Culicidae</taxon>
        <taxon>Anophelinae</taxon>
        <taxon>Anopheles</taxon>
    </lineage>
</organism>
<dbReference type="AlphaFoldDB" id="A0A182J066"/>
<dbReference type="VEuPathDB" id="VectorBase:AATE008833"/>